<accession>A0A559JRB5</accession>
<evidence type="ECO:0000256" key="4">
    <source>
        <dbReference type="SAM" id="SignalP"/>
    </source>
</evidence>
<protein>
    <submittedName>
        <fullName evidence="5">ABC transporter substrate-binding protein</fullName>
    </submittedName>
</protein>
<organism evidence="5 6">
    <name type="scientific">Paenibacillus cremeus</name>
    <dbReference type="NCBI Taxonomy" id="2163881"/>
    <lineage>
        <taxon>Bacteria</taxon>
        <taxon>Bacillati</taxon>
        <taxon>Bacillota</taxon>
        <taxon>Bacilli</taxon>
        <taxon>Bacillales</taxon>
        <taxon>Paenibacillaceae</taxon>
        <taxon>Paenibacillus</taxon>
    </lineage>
</organism>
<name>A0A559JRB5_9BACL</name>
<comment type="similarity">
    <text evidence="1">Belongs to the bacterial solute-binding protein 1 family.</text>
</comment>
<keyword evidence="6" id="KW-1185">Reference proteome</keyword>
<dbReference type="Gene3D" id="3.40.190.10">
    <property type="entry name" value="Periplasmic binding protein-like II"/>
    <property type="match status" value="1"/>
</dbReference>
<dbReference type="AlphaFoldDB" id="A0A559JRB5"/>
<feature type="chain" id="PRO_5038360889" evidence="4">
    <location>
        <begin position="30"/>
        <end position="438"/>
    </location>
</feature>
<dbReference type="GO" id="GO:1901982">
    <property type="term" value="F:maltose binding"/>
    <property type="evidence" value="ECO:0007669"/>
    <property type="project" value="TreeGrafter"/>
</dbReference>
<dbReference type="GO" id="GO:0055052">
    <property type="term" value="C:ATP-binding cassette (ABC) transporter complex, substrate-binding subunit-containing"/>
    <property type="evidence" value="ECO:0007669"/>
    <property type="project" value="TreeGrafter"/>
</dbReference>
<evidence type="ECO:0000256" key="2">
    <source>
        <dbReference type="ARBA" id="ARBA00022448"/>
    </source>
</evidence>
<keyword evidence="3 4" id="KW-0732">Signal</keyword>
<dbReference type="PANTHER" id="PTHR30061:SF50">
    <property type="entry name" value="MALTOSE_MALTODEXTRIN-BINDING PERIPLASMIC PROTEIN"/>
    <property type="match status" value="1"/>
</dbReference>
<dbReference type="PROSITE" id="PS51257">
    <property type="entry name" value="PROKAR_LIPOPROTEIN"/>
    <property type="match status" value="1"/>
</dbReference>
<proteinExistence type="inferred from homology"/>
<dbReference type="GO" id="GO:0042956">
    <property type="term" value="P:maltodextrin transmembrane transport"/>
    <property type="evidence" value="ECO:0007669"/>
    <property type="project" value="TreeGrafter"/>
</dbReference>
<comment type="caution">
    <text evidence="5">The sequence shown here is derived from an EMBL/GenBank/DDBJ whole genome shotgun (WGS) entry which is preliminary data.</text>
</comment>
<dbReference type="RefSeq" id="WP_144854307.1">
    <property type="nucleotide sequence ID" value="NZ_VNJI01000065.1"/>
</dbReference>
<dbReference type="PANTHER" id="PTHR30061">
    <property type="entry name" value="MALTOSE-BINDING PERIPLASMIC PROTEIN"/>
    <property type="match status" value="1"/>
</dbReference>
<feature type="signal peptide" evidence="4">
    <location>
        <begin position="1"/>
        <end position="29"/>
    </location>
</feature>
<gene>
    <name evidence="5" type="ORF">FPZ49_31685</name>
</gene>
<dbReference type="InterPro" id="IPR006059">
    <property type="entry name" value="SBP"/>
</dbReference>
<evidence type="ECO:0000256" key="3">
    <source>
        <dbReference type="ARBA" id="ARBA00022729"/>
    </source>
</evidence>
<dbReference type="OrthoDB" id="9795467at2"/>
<dbReference type="SUPFAM" id="SSF53850">
    <property type="entry name" value="Periplasmic binding protein-like II"/>
    <property type="match status" value="1"/>
</dbReference>
<evidence type="ECO:0000313" key="6">
    <source>
        <dbReference type="Proteomes" id="UP000317036"/>
    </source>
</evidence>
<dbReference type="CDD" id="cd14748">
    <property type="entry name" value="PBP2_UgpB"/>
    <property type="match status" value="1"/>
</dbReference>
<keyword evidence="2" id="KW-0813">Transport</keyword>
<reference evidence="5 6" key="1">
    <citation type="submission" date="2019-07" db="EMBL/GenBank/DDBJ databases">
        <authorList>
            <person name="Kim J."/>
        </authorList>
    </citation>
    <scope>NUCLEOTIDE SEQUENCE [LARGE SCALE GENOMIC DNA]</scope>
    <source>
        <strain evidence="5 6">JC52</strain>
    </source>
</reference>
<dbReference type="Pfam" id="PF13416">
    <property type="entry name" value="SBP_bac_8"/>
    <property type="match status" value="1"/>
</dbReference>
<dbReference type="EMBL" id="VNJI01000065">
    <property type="protein sequence ID" value="TVY02415.1"/>
    <property type="molecule type" value="Genomic_DNA"/>
</dbReference>
<dbReference type="Proteomes" id="UP000317036">
    <property type="component" value="Unassembled WGS sequence"/>
</dbReference>
<dbReference type="GO" id="GO:0015768">
    <property type="term" value="P:maltose transport"/>
    <property type="evidence" value="ECO:0007669"/>
    <property type="project" value="TreeGrafter"/>
</dbReference>
<evidence type="ECO:0000256" key="1">
    <source>
        <dbReference type="ARBA" id="ARBA00008520"/>
    </source>
</evidence>
<sequence length="438" mass="48572">MKLKKWISAMAISSLMLTAVGCSSTPAGGAADEAKAPPPASDDKSPITIQYWHSHNDDQIKTLNYMIGEFQKKYPNITIEPVFQGGYPDLQNKLLAAVSAHNVPAVTNAEVSALPSMADGGMFADLTPYMKRDNFDLNDFSKGMLGAYAYNGKQYGLPLIVSAGINVYNKTLLDSLGLKPPQTWDEMEDFNKKVTVKENGKTTRYALEIPAWEPFYFDPWIFNSGGAILSADGKTSVLDQPANMKWILTFQRWMQEGSLQIGYGAGASDTMRQMFLNGQIAMVDHTSAVLKTYLQNAKFEVGVSFFPGDKQHISHMGGAGIVMMDGAPAKEKEAAWKFIQFMSDAEHNIKWAEGTGYLPTRKSVVNTEEGKAYFAKYPQYKVVFDNFDNVVGRPQHPKYQEFSKVYQNVVGQMVLNKADPTPLMKDAVKQINQILSDK</sequence>
<evidence type="ECO:0000313" key="5">
    <source>
        <dbReference type="EMBL" id="TVY02415.1"/>
    </source>
</evidence>